<evidence type="ECO:0000313" key="16">
    <source>
        <dbReference type="EMBL" id="OVA08580.1"/>
    </source>
</evidence>
<dbReference type="EC" id="2.4.-.-" evidence="14"/>
<dbReference type="CDD" id="cd00218">
    <property type="entry name" value="GlcAT-I"/>
    <property type="match status" value="1"/>
</dbReference>
<organism evidence="16 17">
    <name type="scientific">Macleaya cordata</name>
    <name type="common">Five-seeded plume-poppy</name>
    <name type="synonym">Bocconia cordata</name>
    <dbReference type="NCBI Taxonomy" id="56857"/>
    <lineage>
        <taxon>Eukaryota</taxon>
        <taxon>Viridiplantae</taxon>
        <taxon>Streptophyta</taxon>
        <taxon>Embryophyta</taxon>
        <taxon>Tracheophyta</taxon>
        <taxon>Spermatophyta</taxon>
        <taxon>Magnoliopsida</taxon>
        <taxon>Ranunculales</taxon>
        <taxon>Papaveraceae</taxon>
        <taxon>Papaveroideae</taxon>
        <taxon>Macleaya</taxon>
    </lineage>
</organism>
<evidence type="ECO:0000256" key="11">
    <source>
        <dbReference type="PIRSR" id="PIRSR605027-1"/>
    </source>
</evidence>
<evidence type="ECO:0000256" key="8">
    <source>
        <dbReference type="ARBA" id="ARBA00023136"/>
    </source>
</evidence>
<accession>A0A200QDN8</accession>
<evidence type="ECO:0000256" key="9">
    <source>
        <dbReference type="ARBA" id="ARBA00023180"/>
    </source>
</evidence>
<evidence type="ECO:0000256" key="10">
    <source>
        <dbReference type="ARBA" id="ARBA00023316"/>
    </source>
</evidence>
<feature type="binding site" evidence="12">
    <location>
        <position position="289"/>
    </location>
    <ligand>
        <name>Mn(2+)</name>
        <dbReference type="ChEBI" id="CHEBI:29035"/>
    </ligand>
</feature>
<sequence length="508" mass="58042">MASIRRTLSPVPRPGAIQNGEAHSVPSPLSKSSYAQNQPISGGMLSALFGSMDSHPLLYRVKSIFLSILSQRPSRPMERSKSKRPVWRRSFFQFFVCFMIGTVVGLTTFVSMNFSMNLMPKHQTFSFEIFPPGGIAHRYHRTSKIGSPLLEDSSSESNASSQMEAKKWVLRDGTLIAQAPVQVSEFLPRKLLIIVTPTYTRPFQAYYLNRLAHTLRLVPPPLLWIVVEMPFQSAETADILRKTGVMYRHLVCDKNLTDIRDRGLHQRNVALSHIEMHRLDGIVYFADDDNMYSVDLFERMREIRRFGTWPVAMLTESKNKAILEGPVCNGTQVNGWHTNERIGRLRRFHAAISGFAFNSTILWDPKRWHRPTLEPIRQLDTVKEDFQESVFIEQLVEDESQMEDGLLIRILMLLHQLSKLYQYKGSHNVEEQKEKLNKYGPSCAFSPPIRLPLASKATTLFFCMLISHWLRRENSFKLVVVHGCFLQTCEVATASLEEPSSVPDKGDA</sequence>
<dbReference type="Proteomes" id="UP000195402">
    <property type="component" value="Unassembled WGS sequence"/>
</dbReference>
<keyword evidence="4 14" id="KW-0812">Transmembrane</keyword>
<keyword evidence="12" id="KW-0479">Metal-binding</keyword>
<dbReference type="GO" id="GO:0010417">
    <property type="term" value="P:glucuronoxylan biosynthetic process"/>
    <property type="evidence" value="ECO:0007669"/>
    <property type="project" value="TreeGrafter"/>
</dbReference>
<evidence type="ECO:0000256" key="1">
    <source>
        <dbReference type="ARBA" id="ARBA00004323"/>
    </source>
</evidence>
<dbReference type="SUPFAM" id="SSF53448">
    <property type="entry name" value="Nucleotide-diphospho-sugar transferases"/>
    <property type="match status" value="1"/>
</dbReference>
<feature type="region of interest" description="Disordered" evidence="15">
    <location>
        <begin position="1"/>
        <end position="33"/>
    </location>
</feature>
<comment type="similarity">
    <text evidence="2 14">Belongs to the glycosyltransferase 43 family.</text>
</comment>
<dbReference type="GO" id="GO:0015018">
    <property type="term" value="F:galactosylgalactosylxylosylprotein 3-beta-glucuronosyltransferase activity"/>
    <property type="evidence" value="ECO:0007669"/>
    <property type="project" value="InterPro"/>
</dbReference>
<dbReference type="InterPro" id="IPR029044">
    <property type="entry name" value="Nucleotide-diphossugar_trans"/>
</dbReference>
<feature type="transmembrane region" description="Helical" evidence="14">
    <location>
        <begin position="91"/>
        <end position="114"/>
    </location>
</feature>
<keyword evidence="5 14" id="KW-0735">Signal-anchor</keyword>
<keyword evidence="6 14" id="KW-1133">Transmembrane helix</keyword>
<name>A0A200QDN8_MACCD</name>
<evidence type="ECO:0000256" key="7">
    <source>
        <dbReference type="ARBA" id="ARBA00023034"/>
    </source>
</evidence>
<keyword evidence="12" id="KW-0464">Manganese</keyword>
<dbReference type="PANTHER" id="PTHR10896:SF20">
    <property type="entry name" value="BETA-1,4-XYLOSYLTRANSFERASE IRX9L-RELATED"/>
    <property type="match status" value="1"/>
</dbReference>
<dbReference type="OMA" id="FIGFTPP"/>
<comment type="function">
    <text evidence="14">Involved in the synthesis of glucuronoxylan hemicellulose in secondary cell walls.</text>
</comment>
<dbReference type="STRING" id="56857.A0A200QDN8"/>
<gene>
    <name evidence="16" type="ORF">BVC80_209g325</name>
</gene>
<keyword evidence="9" id="KW-0325">Glycoprotein</keyword>
<dbReference type="GO" id="GO:0046872">
    <property type="term" value="F:metal ion binding"/>
    <property type="evidence" value="ECO:0007669"/>
    <property type="project" value="UniProtKB-KW"/>
</dbReference>
<evidence type="ECO:0000256" key="4">
    <source>
        <dbReference type="ARBA" id="ARBA00022692"/>
    </source>
</evidence>
<dbReference type="EMBL" id="MVGT01002328">
    <property type="protein sequence ID" value="OVA08580.1"/>
    <property type="molecule type" value="Genomic_DNA"/>
</dbReference>
<dbReference type="InParanoid" id="A0A200QDN8"/>
<dbReference type="InterPro" id="IPR005027">
    <property type="entry name" value="Glyco_trans_43"/>
</dbReference>
<evidence type="ECO:0000256" key="2">
    <source>
        <dbReference type="ARBA" id="ARBA00007706"/>
    </source>
</evidence>
<feature type="active site" description="Proton donor/acceptor" evidence="11">
    <location>
        <position position="388"/>
    </location>
</feature>
<proteinExistence type="inferred from homology"/>
<dbReference type="GO" id="GO:0009834">
    <property type="term" value="P:plant-type secondary cell wall biogenesis"/>
    <property type="evidence" value="ECO:0007669"/>
    <property type="project" value="TreeGrafter"/>
</dbReference>
<reference evidence="16 17" key="1">
    <citation type="journal article" date="2017" name="Mol. Plant">
        <title>The Genome of Medicinal Plant Macleaya cordata Provides New Insights into Benzylisoquinoline Alkaloids Metabolism.</title>
        <authorList>
            <person name="Liu X."/>
            <person name="Liu Y."/>
            <person name="Huang P."/>
            <person name="Ma Y."/>
            <person name="Qing Z."/>
            <person name="Tang Q."/>
            <person name="Cao H."/>
            <person name="Cheng P."/>
            <person name="Zheng Y."/>
            <person name="Yuan Z."/>
            <person name="Zhou Y."/>
            <person name="Liu J."/>
            <person name="Tang Z."/>
            <person name="Zhuo Y."/>
            <person name="Zhang Y."/>
            <person name="Yu L."/>
            <person name="Huang J."/>
            <person name="Yang P."/>
            <person name="Peng Q."/>
            <person name="Zhang J."/>
            <person name="Jiang W."/>
            <person name="Zhang Z."/>
            <person name="Lin K."/>
            <person name="Ro D.K."/>
            <person name="Chen X."/>
            <person name="Xiong X."/>
            <person name="Shang Y."/>
            <person name="Huang S."/>
            <person name="Zeng J."/>
        </authorList>
    </citation>
    <scope>NUCLEOTIDE SEQUENCE [LARGE SCALE GENOMIC DNA]</scope>
    <source>
        <strain evidence="17">cv. BLH2017</strain>
        <tissue evidence="16">Root</tissue>
    </source>
</reference>
<evidence type="ECO:0000256" key="3">
    <source>
        <dbReference type="ARBA" id="ARBA00022679"/>
    </source>
</evidence>
<protein>
    <recommendedName>
        <fullName evidence="14">Glycosyltransferases</fullName>
        <ecNumber evidence="14">2.4.-.-</ecNumber>
    </recommendedName>
</protein>
<evidence type="ECO:0000256" key="12">
    <source>
        <dbReference type="PIRSR" id="PIRSR605027-3"/>
    </source>
</evidence>
<dbReference type="GO" id="GO:0071555">
    <property type="term" value="P:cell wall organization"/>
    <property type="evidence" value="ECO:0007669"/>
    <property type="project" value="UniProtKB-KW"/>
</dbReference>
<evidence type="ECO:0000256" key="15">
    <source>
        <dbReference type="SAM" id="MobiDB-lite"/>
    </source>
</evidence>
<dbReference type="GO" id="GO:0042285">
    <property type="term" value="F:xylosyltransferase activity"/>
    <property type="evidence" value="ECO:0007669"/>
    <property type="project" value="TreeGrafter"/>
</dbReference>
<evidence type="ECO:0000256" key="14">
    <source>
        <dbReference type="RuleBase" id="RU363127"/>
    </source>
</evidence>
<comment type="cofactor">
    <cofactor evidence="12">
        <name>Mn(2+)</name>
        <dbReference type="ChEBI" id="CHEBI:29035"/>
    </cofactor>
</comment>
<keyword evidence="3 14" id="KW-0808">Transferase</keyword>
<evidence type="ECO:0000256" key="13">
    <source>
        <dbReference type="PIRSR" id="PIRSR605027-4"/>
    </source>
</evidence>
<dbReference type="Pfam" id="PF03360">
    <property type="entry name" value="Glyco_transf_43"/>
    <property type="match status" value="1"/>
</dbReference>
<dbReference type="OrthoDB" id="675023at2759"/>
<feature type="site" description="Interaction with galactose moiety of substrate glycoprotein" evidence="13">
    <location>
        <position position="324"/>
    </location>
</feature>
<comment type="subcellular location">
    <subcellularLocation>
        <location evidence="1 14">Golgi apparatus membrane</location>
        <topology evidence="1 14">Single-pass type II membrane protein</topology>
    </subcellularLocation>
</comment>
<comment type="caution">
    <text evidence="16">The sequence shown here is derived from an EMBL/GenBank/DDBJ whole genome shotgun (WGS) entry which is preliminary data.</text>
</comment>
<keyword evidence="8 14" id="KW-0472">Membrane</keyword>
<dbReference type="GO" id="GO:0000139">
    <property type="term" value="C:Golgi membrane"/>
    <property type="evidence" value="ECO:0007669"/>
    <property type="project" value="UniProtKB-SubCell"/>
</dbReference>
<keyword evidence="10 14" id="KW-0961">Cell wall biogenesis/degradation</keyword>
<evidence type="ECO:0000256" key="6">
    <source>
        <dbReference type="ARBA" id="ARBA00022989"/>
    </source>
</evidence>
<evidence type="ECO:0000256" key="5">
    <source>
        <dbReference type="ARBA" id="ARBA00022968"/>
    </source>
</evidence>
<evidence type="ECO:0000313" key="17">
    <source>
        <dbReference type="Proteomes" id="UP000195402"/>
    </source>
</evidence>
<dbReference type="Gene3D" id="3.90.550.10">
    <property type="entry name" value="Spore Coat Polysaccharide Biosynthesis Protein SpsA, Chain A"/>
    <property type="match status" value="1"/>
</dbReference>
<dbReference type="AlphaFoldDB" id="A0A200QDN8"/>
<keyword evidence="7 14" id="KW-0333">Golgi apparatus</keyword>
<keyword evidence="17" id="KW-1185">Reference proteome</keyword>
<dbReference type="PANTHER" id="PTHR10896">
    <property type="entry name" value="GALACTOSYLGALACTOSYLXYLOSYLPROTEIN 3-BETA-GLUCURONOSYLTRANSFERASE BETA-1,3-GLUCURONYLTRANSFERASE"/>
    <property type="match status" value="1"/>
</dbReference>